<dbReference type="Pfam" id="PF12787">
    <property type="entry name" value="EcsC"/>
    <property type="match status" value="1"/>
</dbReference>
<proteinExistence type="predicted"/>
<organism evidence="1 2">
    <name type="scientific">Terrisporobacter muris</name>
    <dbReference type="NCBI Taxonomy" id="2963284"/>
    <lineage>
        <taxon>Bacteria</taxon>
        <taxon>Bacillati</taxon>
        <taxon>Bacillota</taxon>
        <taxon>Clostridia</taxon>
        <taxon>Peptostreptococcales</taxon>
        <taxon>Peptostreptococcaceae</taxon>
        <taxon>Terrisporobacter</taxon>
    </lineage>
</organism>
<reference evidence="1" key="1">
    <citation type="submission" date="2022-07" db="EMBL/GenBank/DDBJ databases">
        <title>Enhanced cultured diversity of the mouse gut microbiota enables custom-made synthetic communities.</title>
        <authorList>
            <person name="Afrizal A."/>
        </authorList>
    </citation>
    <scope>NUCLEOTIDE SEQUENCE</scope>
    <source>
        <strain evidence="1">DSM 29186</strain>
    </source>
</reference>
<evidence type="ECO:0000313" key="2">
    <source>
        <dbReference type="Proteomes" id="UP001140817"/>
    </source>
</evidence>
<dbReference type="Proteomes" id="UP001140817">
    <property type="component" value="Unassembled WGS sequence"/>
</dbReference>
<sequence>MRKKLFIIKLMSFGSAMEPAGKLSIQAEILAIKAEIKRYTFKQMQDMGGKFAVVLTARPAAKNCGSRLTRNTLLKGVPLIGGAFGATFNYEFINKIANVTNKIIISNSLQVYVHTEVNFRRRTNIY</sequence>
<dbReference type="AlphaFoldDB" id="A0A9X2MCJ6"/>
<accession>A0A9X2MCJ6</accession>
<protein>
    <submittedName>
        <fullName evidence="1">EcsC family protein</fullName>
    </submittedName>
</protein>
<name>A0A9X2MCJ6_9FIRM</name>
<dbReference type="EMBL" id="JANKBY010000548">
    <property type="protein sequence ID" value="MCR1825082.1"/>
    <property type="molecule type" value="Genomic_DNA"/>
</dbReference>
<gene>
    <name evidence="1" type="ORF">NSA58_20255</name>
</gene>
<dbReference type="InterPro" id="IPR024787">
    <property type="entry name" value="EcsC"/>
</dbReference>
<keyword evidence="2" id="KW-1185">Reference proteome</keyword>
<comment type="caution">
    <text evidence="1">The sequence shown here is derived from an EMBL/GenBank/DDBJ whole genome shotgun (WGS) entry which is preliminary data.</text>
</comment>
<evidence type="ECO:0000313" key="1">
    <source>
        <dbReference type="EMBL" id="MCR1825082.1"/>
    </source>
</evidence>